<dbReference type="Gene3D" id="1.20.58.1970">
    <property type="match status" value="1"/>
</dbReference>
<dbReference type="InterPro" id="IPR048680">
    <property type="entry name" value="COG4_N"/>
</dbReference>
<evidence type="ECO:0000256" key="7">
    <source>
        <dbReference type="ARBA" id="ARBA00023136"/>
    </source>
</evidence>
<comment type="caution">
    <text evidence="10">The sequence shown here is derived from an EMBL/GenBank/DDBJ whole genome shotgun (WGS) entry which is preliminary data.</text>
</comment>
<evidence type="ECO:0000256" key="1">
    <source>
        <dbReference type="ARBA" id="ARBA00004395"/>
    </source>
</evidence>
<protein>
    <recommendedName>
        <fullName evidence="3">Conserved oligomeric Golgi complex subunit 4</fullName>
    </recommendedName>
    <alternativeName>
        <fullName evidence="8">Component of oligomeric Golgi complex 4</fullName>
    </alternativeName>
</protein>
<comment type="subcellular location">
    <subcellularLocation>
        <location evidence="1">Golgi apparatus membrane</location>
        <topology evidence="1">Peripheral membrane protein</topology>
    </subcellularLocation>
</comment>
<proteinExistence type="inferred from homology"/>
<dbReference type="AlphaFoldDB" id="A0A4S9X9R7"/>
<reference evidence="10 11" key="1">
    <citation type="submission" date="2018-10" db="EMBL/GenBank/DDBJ databases">
        <title>Fifty Aureobasidium pullulans genomes reveal a recombining polyextremotolerant generalist.</title>
        <authorList>
            <person name="Gostincar C."/>
            <person name="Turk M."/>
            <person name="Zajc J."/>
            <person name="Gunde-Cimerman N."/>
        </authorList>
    </citation>
    <scope>NUCLEOTIDE SEQUENCE [LARGE SCALE GENOMIC DNA]</scope>
    <source>
        <strain evidence="10 11">EXF-3403</strain>
    </source>
</reference>
<name>A0A4S9X9R7_AURPU</name>
<dbReference type="InterPro" id="IPR048684">
    <property type="entry name" value="COG4_C"/>
</dbReference>
<dbReference type="Pfam" id="PF08318">
    <property type="entry name" value="COG4_m"/>
    <property type="match status" value="1"/>
</dbReference>
<dbReference type="PANTHER" id="PTHR24016:SF0">
    <property type="entry name" value="CONSERVED OLIGOMERIC GOLGI COMPLEX SUBUNIT 4"/>
    <property type="match status" value="1"/>
</dbReference>
<dbReference type="Pfam" id="PF20662">
    <property type="entry name" value="COG4_C"/>
    <property type="match status" value="1"/>
</dbReference>
<evidence type="ECO:0000259" key="9">
    <source>
        <dbReference type="SMART" id="SM00762"/>
    </source>
</evidence>
<keyword evidence="5" id="KW-0653">Protein transport</keyword>
<dbReference type="Proteomes" id="UP000310039">
    <property type="component" value="Unassembled WGS sequence"/>
</dbReference>
<dbReference type="GO" id="GO:0015031">
    <property type="term" value="P:protein transport"/>
    <property type="evidence" value="ECO:0007669"/>
    <property type="project" value="UniProtKB-KW"/>
</dbReference>
<evidence type="ECO:0000256" key="4">
    <source>
        <dbReference type="ARBA" id="ARBA00022448"/>
    </source>
</evidence>
<evidence type="ECO:0000256" key="2">
    <source>
        <dbReference type="ARBA" id="ARBA00009215"/>
    </source>
</evidence>
<gene>
    <name evidence="10" type="ORF">D6C84_09356</name>
</gene>
<dbReference type="GO" id="GO:0000139">
    <property type="term" value="C:Golgi membrane"/>
    <property type="evidence" value="ECO:0007669"/>
    <property type="project" value="UniProtKB-SubCell"/>
</dbReference>
<evidence type="ECO:0000313" key="10">
    <source>
        <dbReference type="EMBL" id="THZ74583.1"/>
    </source>
</evidence>
<keyword evidence="7" id="KW-0472">Membrane</keyword>
<evidence type="ECO:0000256" key="6">
    <source>
        <dbReference type="ARBA" id="ARBA00023034"/>
    </source>
</evidence>
<dbReference type="EMBL" id="QZBT01000226">
    <property type="protein sequence ID" value="THZ74583.1"/>
    <property type="molecule type" value="Genomic_DNA"/>
</dbReference>
<dbReference type="PANTHER" id="PTHR24016">
    <property type="entry name" value="CONSERVED OLIGOMERIC GOLGI COMPLEX SUBUNIT 4"/>
    <property type="match status" value="1"/>
</dbReference>
<dbReference type="Pfam" id="PF20663">
    <property type="entry name" value="COG4_N"/>
    <property type="match status" value="1"/>
</dbReference>
<organism evidence="10 11">
    <name type="scientific">Aureobasidium pullulans</name>
    <name type="common">Black yeast</name>
    <name type="synonym">Pullularia pullulans</name>
    <dbReference type="NCBI Taxonomy" id="5580"/>
    <lineage>
        <taxon>Eukaryota</taxon>
        <taxon>Fungi</taxon>
        <taxon>Dikarya</taxon>
        <taxon>Ascomycota</taxon>
        <taxon>Pezizomycotina</taxon>
        <taxon>Dothideomycetes</taxon>
        <taxon>Dothideomycetidae</taxon>
        <taxon>Dothideales</taxon>
        <taxon>Saccotheciaceae</taxon>
        <taxon>Aureobasidium</taxon>
    </lineage>
</organism>
<dbReference type="SMART" id="SM00762">
    <property type="entry name" value="Cog4"/>
    <property type="match status" value="1"/>
</dbReference>
<feature type="domain" description="COG4 transport protein middle alpha-helical bundle" evidence="9">
    <location>
        <begin position="186"/>
        <end position="516"/>
    </location>
</feature>
<dbReference type="InterPro" id="IPR048682">
    <property type="entry name" value="COG4"/>
</dbReference>
<comment type="similarity">
    <text evidence="2">Belongs to the COG4 family.</text>
</comment>
<keyword evidence="6" id="KW-0333">Golgi apparatus</keyword>
<keyword evidence="4" id="KW-0813">Transport</keyword>
<dbReference type="InterPro" id="IPR013167">
    <property type="entry name" value="COG4_M"/>
</dbReference>
<sequence>MVWKDRGREEKRKSMLATSMPDSADIYKASSVAEIRATLAELGQQEATVTARLDALLASQRDLSRQLTKLDLARAHLGSQVVQTRSISNGMLSSAASTASRISNAVNQLDREQAAVKSTLNVVDQVAELKACVLGVNGSMGAAQDWETAASYLHRASQIPDHVIDGAFAEEIVPTAEVPDAPRVTLTEASESLCGLFLREFDKAASEGDGQRVTRFFKLFPQIGKSDQGLDAYGRYVCTGVAQRARNNLSATNKRSDNLFYASALTKLFEQIALIVDGHEPLVERHYGQGSMAKVIERLQAEADMQGGIVLDAWADDRNLARKIKDVKSYAFSFLVQSFLPSQKSSTARSSSPASSRASEDEGVNMKEVDALLSETAMMLSRWALYTRFVATKINPGIEEHIAMPDLLANSRLHKKIVEALIEPFNTMSTFFFRRSVEKAFQMDEPPFDLTLNPNKPLGSNAPFITSAVDDVMYIVNQVLQRTLATSQRSVVASVMPSVSRVLTGDFFGMIQRKMRDESYPKAAIQGALPPESVIISFLVLINNLDISTDYLRRIVNSNLGKLDPNNQGQQQHATIPDLFPFAHDAVFVETTLISILSTFSSKTSDLITEAVEVVLKQVMRPRLRPVFVETFRDVEYLLDADDANSETLDTDAMVPQRFERGWMQFTLPIKRILTPHTYDLLISTTISYLARALEKRIWSYYGRVNELGAAKLERDISGIVNAAVKGGKYALRDAFVRCTEMTLILNMEEDEWEEIRGLGVEEQREQGMEWHLDASERARTRGIIDDAR</sequence>
<accession>A0A4S9X9R7</accession>
<evidence type="ECO:0000256" key="8">
    <source>
        <dbReference type="ARBA" id="ARBA00031340"/>
    </source>
</evidence>
<evidence type="ECO:0000256" key="5">
    <source>
        <dbReference type="ARBA" id="ARBA00022927"/>
    </source>
</evidence>
<evidence type="ECO:0000313" key="11">
    <source>
        <dbReference type="Proteomes" id="UP000310039"/>
    </source>
</evidence>
<evidence type="ECO:0000256" key="3">
    <source>
        <dbReference type="ARBA" id="ARBA00020975"/>
    </source>
</evidence>